<keyword evidence="4" id="KW-1185">Reference proteome</keyword>
<evidence type="ECO:0000259" key="1">
    <source>
        <dbReference type="Pfam" id="PF01974"/>
    </source>
</evidence>
<dbReference type="Gene3D" id="3.40.1350.150">
    <property type="match status" value="1"/>
</dbReference>
<dbReference type="GO" id="GO:0006388">
    <property type="term" value="P:tRNA splicing, via endonucleolytic cleavage and ligation"/>
    <property type="evidence" value="ECO:0007669"/>
    <property type="project" value="InterPro"/>
</dbReference>
<gene>
    <name evidence="3" type="ORF">McpCs1_03760</name>
</gene>
<dbReference type="EMBL" id="JAWDKB010000001">
    <property type="protein sequence ID" value="MDV0443010.1"/>
    <property type="molecule type" value="Genomic_DNA"/>
</dbReference>
<dbReference type="Pfam" id="PF01974">
    <property type="entry name" value="tRNA_int_endo"/>
    <property type="match status" value="2"/>
</dbReference>
<dbReference type="InterPro" id="IPR036740">
    <property type="entry name" value="tRNA_intron_Endonuc_N_sf"/>
</dbReference>
<dbReference type="GO" id="GO:0005737">
    <property type="term" value="C:cytoplasm"/>
    <property type="evidence" value="ECO:0007669"/>
    <property type="project" value="TreeGrafter"/>
</dbReference>
<dbReference type="Pfam" id="PF02778">
    <property type="entry name" value="tRNA_int_endo_N"/>
    <property type="match status" value="1"/>
</dbReference>
<feature type="domain" description="tRNA intron endonuclease catalytic" evidence="1">
    <location>
        <begin position="70"/>
        <end position="153"/>
    </location>
</feature>
<accession>A0AAE4MFC2</accession>
<dbReference type="Gene3D" id="3.40.1350.10">
    <property type="match status" value="1"/>
</dbReference>
<dbReference type="InterPro" id="IPR006677">
    <property type="entry name" value="tRNA_intron_Endonuc_cat-like"/>
</dbReference>
<evidence type="ECO:0000259" key="2">
    <source>
        <dbReference type="Pfam" id="PF02778"/>
    </source>
</evidence>
<dbReference type="PANTHER" id="PTHR21227:SF0">
    <property type="entry name" value="TRNA-SPLICING ENDONUCLEASE SUBUNIT SEN2"/>
    <property type="match status" value="1"/>
</dbReference>
<evidence type="ECO:0000313" key="4">
    <source>
        <dbReference type="Proteomes" id="UP001283212"/>
    </source>
</evidence>
<feature type="domain" description="tRNA intron endonuclease N-terminal" evidence="2">
    <location>
        <begin position="1"/>
        <end position="53"/>
    </location>
</feature>
<dbReference type="InterPro" id="IPR036167">
    <property type="entry name" value="tRNA_intron_Endo_cat-like_sf"/>
</dbReference>
<comment type="caution">
    <text evidence="3">The sequence shown here is derived from an EMBL/GenBank/DDBJ whole genome shotgun (WGS) entry which is preliminary data.</text>
</comment>
<dbReference type="NCBIfam" id="TIGR00324">
    <property type="entry name" value="endA"/>
    <property type="match status" value="2"/>
</dbReference>
<reference evidence="3 4" key="1">
    <citation type="submission" date="2023-06" db="EMBL/GenBank/DDBJ databases">
        <title>Genome sequence of Methancorpusculaceae sp. Cs1.</title>
        <authorList>
            <person name="Protasov E."/>
            <person name="Platt K."/>
            <person name="Poehlein A."/>
            <person name="Daniel R."/>
            <person name="Brune A."/>
        </authorList>
    </citation>
    <scope>NUCLEOTIDE SEQUENCE [LARGE SCALE GENOMIC DNA]</scope>
    <source>
        <strain evidence="3 4">Cs1</strain>
    </source>
</reference>
<dbReference type="InterPro" id="IPR011856">
    <property type="entry name" value="tRNA_endonuc-like_dom_sf"/>
</dbReference>
<feature type="domain" description="tRNA intron endonuclease catalytic" evidence="1">
    <location>
        <begin position="251"/>
        <end position="329"/>
    </location>
</feature>
<sequence length="340" mass="38769">MKAEFDGTKVEAPQEAAVFYEQSGYGRIEKTGKLRLAVEEALYLIARGKIEIDGWSFDHLLSVNAATPGFLRSFIVYRDIRERGYVVTTGPQDYRIFPRGQRPGHGQSKYLLRVLSERDMIDLSIVLREAQTASNMRKQFLLAVVDDEHELTYYEIRISKPTTKEESFCRVEDLPISHAIFAGAPAYVVEDGSGITETLKKFWCGTMLDASRLFLAPVEVCWLLEIGKLSLSPEMTASEYANHAAAYDPEFTDKMIVYRHLRSIGYSPRTGYKYGHHFRVYTEEGKHSEMLVHACPHDLTMPMSLISRSVRLAHSVKKKMLFAVIDDADMVFIEFARMKL</sequence>
<evidence type="ECO:0000313" key="3">
    <source>
        <dbReference type="EMBL" id="MDV0443010.1"/>
    </source>
</evidence>
<dbReference type="RefSeq" id="WP_338095535.1">
    <property type="nucleotide sequence ID" value="NZ_JAWDKB010000001.1"/>
</dbReference>
<dbReference type="GO" id="GO:0003676">
    <property type="term" value="F:nucleic acid binding"/>
    <property type="evidence" value="ECO:0007669"/>
    <property type="project" value="InterPro"/>
</dbReference>
<dbReference type="InterPro" id="IPR006676">
    <property type="entry name" value="tRNA_splic"/>
</dbReference>
<proteinExistence type="predicted"/>
<name>A0AAE4MFC2_9EURY</name>
<dbReference type="CDD" id="cd22363">
    <property type="entry name" value="tRNA-intron_lyase_C"/>
    <property type="match status" value="2"/>
</dbReference>
<protein>
    <submittedName>
        <fullName evidence="3">Uncharacterized protein</fullName>
    </submittedName>
</protein>
<dbReference type="Proteomes" id="UP001283212">
    <property type="component" value="Unassembled WGS sequence"/>
</dbReference>
<dbReference type="GO" id="GO:0000213">
    <property type="term" value="F:tRNA-intron lyase activity"/>
    <property type="evidence" value="ECO:0007669"/>
    <property type="project" value="InterPro"/>
</dbReference>
<organism evidence="3 4">
    <name type="scientific">Methanorbis rubei</name>
    <dbReference type="NCBI Taxonomy" id="3028300"/>
    <lineage>
        <taxon>Archaea</taxon>
        <taxon>Methanobacteriati</taxon>
        <taxon>Methanobacteriota</taxon>
        <taxon>Stenosarchaea group</taxon>
        <taxon>Methanomicrobia</taxon>
        <taxon>Methanomicrobiales</taxon>
        <taxon>Methanocorpusculaceae</taxon>
        <taxon>Methanorbis</taxon>
    </lineage>
</organism>
<dbReference type="PANTHER" id="PTHR21227">
    <property type="entry name" value="TRNA-SPLICING ENDONUCLEASE SUBUNIT SEN2"/>
    <property type="match status" value="1"/>
</dbReference>
<dbReference type="AlphaFoldDB" id="A0AAE4MFC2"/>
<dbReference type="SUPFAM" id="SSF55267">
    <property type="entry name" value="tRNA-intron endonuclease N-terminal domain-like"/>
    <property type="match status" value="1"/>
</dbReference>
<dbReference type="InterPro" id="IPR006678">
    <property type="entry name" value="tRNA_intron_Endonuc_N"/>
</dbReference>
<dbReference type="SUPFAM" id="SSF53032">
    <property type="entry name" value="tRNA-intron endonuclease catalytic domain-like"/>
    <property type="match status" value="2"/>
</dbReference>